<gene>
    <name evidence="2" type="ORF">HG542_08530</name>
</gene>
<dbReference type="RefSeq" id="WP_171079497.1">
    <property type="nucleotide sequence ID" value="NZ_BNBU01000001.1"/>
</dbReference>
<name>A0A7Y7B2H9_STRMO</name>
<comment type="caution">
    <text evidence="2">The sequence shown here is derived from an EMBL/GenBank/DDBJ whole genome shotgun (WGS) entry which is preliminary data.</text>
</comment>
<accession>A0A7Y7B2H9</accession>
<dbReference type="Gene3D" id="2.30.30.40">
    <property type="entry name" value="SH3 Domains"/>
    <property type="match status" value="1"/>
</dbReference>
<organism evidence="2 3">
    <name type="scientific">Streptomyces morookaense</name>
    <name type="common">Streptoverticillium morookaense</name>
    <dbReference type="NCBI Taxonomy" id="1970"/>
    <lineage>
        <taxon>Bacteria</taxon>
        <taxon>Bacillati</taxon>
        <taxon>Actinomycetota</taxon>
        <taxon>Actinomycetes</taxon>
        <taxon>Kitasatosporales</taxon>
        <taxon>Streptomycetaceae</taxon>
        <taxon>Streptomyces</taxon>
    </lineage>
</organism>
<dbReference type="AlphaFoldDB" id="A0A7Y7B2H9"/>
<reference evidence="2 3" key="1">
    <citation type="submission" date="2020-04" db="EMBL/GenBank/DDBJ databases">
        <title>Draft Genome Sequence of Streptomyces morookaense DSM 40503, an 8-azaguanine-producing strain.</title>
        <authorList>
            <person name="Qi J."/>
            <person name="Gao J.-M."/>
        </authorList>
    </citation>
    <scope>NUCLEOTIDE SEQUENCE [LARGE SCALE GENOMIC DNA]</scope>
    <source>
        <strain evidence="2 3">DSM 40503</strain>
    </source>
</reference>
<dbReference type="EMBL" id="JABBXF010000015">
    <property type="protein sequence ID" value="NVK77710.1"/>
    <property type="molecule type" value="Genomic_DNA"/>
</dbReference>
<proteinExistence type="predicted"/>
<protein>
    <submittedName>
        <fullName evidence="2">SH3 domain-containing protein</fullName>
    </submittedName>
</protein>
<feature type="signal peptide" evidence="1">
    <location>
        <begin position="1"/>
        <end position="25"/>
    </location>
</feature>
<feature type="chain" id="PRO_5031403234" evidence="1">
    <location>
        <begin position="26"/>
        <end position="126"/>
    </location>
</feature>
<evidence type="ECO:0000313" key="3">
    <source>
        <dbReference type="Proteomes" id="UP000587462"/>
    </source>
</evidence>
<evidence type="ECO:0000256" key="1">
    <source>
        <dbReference type="SAM" id="SignalP"/>
    </source>
</evidence>
<keyword evidence="3" id="KW-1185">Reference proteome</keyword>
<keyword evidence="1" id="KW-0732">Signal</keyword>
<sequence length="126" mass="13168">MSATTLATAAALGGALLLVAPAASAVPTAVHLRAHGTVTAPSGLNERAYPSTDSSVRGVLKYHTQVGLRCKAHAQEVGGNPLWYLLKERNDWIAARYIDNAGEVPLCRNLGRSSLDDSAESRAAMG</sequence>
<evidence type="ECO:0000313" key="2">
    <source>
        <dbReference type="EMBL" id="NVK77710.1"/>
    </source>
</evidence>
<dbReference type="Proteomes" id="UP000587462">
    <property type="component" value="Unassembled WGS sequence"/>
</dbReference>